<dbReference type="AlphaFoldDB" id="A0A9D5CNN3"/>
<comment type="caution">
    <text evidence="3">The sequence shown here is derived from an EMBL/GenBank/DDBJ whole genome shotgun (WGS) entry which is preliminary data.</text>
</comment>
<dbReference type="SUPFAM" id="SSF55174">
    <property type="entry name" value="Alpha-L RNA-binding motif"/>
    <property type="match status" value="1"/>
</dbReference>
<gene>
    <name evidence="3" type="ORF">J5N97_012265</name>
</gene>
<dbReference type="InterPro" id="IPR022801">
    <property type="entry name" value="Ribosomal_uS4"/>
</dbReference>
<proteinExistence type="inferred from homology"/>
<dbReference type="GO" id="GO:0003735">
    <property type="term" value="F:structural constituent of ribosome"/>
    <property type="evidence" value="ECO:0007669"/>
    <property type="project" value="TreeGrafter"/>
</dbReference>
<protein>
    <submittedName>
        <fullName evidence="3">Uncharacterized protein</fullName>
    </submittedName>
</protein>
<reference evidence="3" key="2">
    <citation type="journal article" date="2022" name="Hortic Res">
        <title>The genome of Dioscorea zingiberensis sheds light on the biosynthesis, origin and evolution of the medicinally important diosgenin saponins.</title>
        <authorList>
            <person name="Li Y."/>
            <person name="Tan C."/>
            <person name="Li Z."/>
            <person name="Guo J."/>
            <person name="Li S."/>
            <person name="Chen X."/>
            <person name="Wang C."/>
            <person name="Dai X."/>
            <person name="Yang H."/>
            <person name="Song W."/>
            <person name="Hou L."/>
            <person name="Xu J."/>
            <person name="Tong Z."/>
            <person name="Xu A."/>
            <person name="Yuan X."/>
            <person name="Wang W."/>
            <person name="Yang Q."/>
            <person name="Chen L."/>
            <person name="Sun Z."/>
            <person name="Wang K."/>
            <person name="Pan B."/>
            <person name="Chen J."/>
            <person name="Bao Y."/>
            <person name="Liu F."/>
            <person name="Qi X."/>
            <person name="Gang D.R."/>
            <person name="Wen J."/>
            <person name="Li J."/>
        </authorList>
    </citation>
    <scope>NUCLEOTIDE SEQUENCE</scope>
    <source>
        <strain evidence="3">Dzin_1.0</strain>
    </source>
</reference>
<evidence type="ECO:0000313" key="3">
    <source>
        <dbReference type="EMBL" id="KAJ0976791.1"/>
    </source>
</evidence>
<evidence type="ECO:0000313" key="4">
    <source>
        <dbReference type="Proteomes" id="UP001085076"/>
    </source>
</evidence>
<dbReference type="Proteomes" id="UP001085076">
    <property type="component" value="Miscellaneous, Linkage group lg03"/>
</dbReference>
<keyword evidence="2" id="KW-0687">Ribonucleoprotein</keyword>
<evidence type="ECO:0000256" key="2">
    <source>
        <dbReference type="ARBA" id="ARBA00023274"/>
    </source>
</evidence>
<reference evidence="3" key="1">
    <citation type="submission" date="2021-03" db="EMBL/GenBank/DDBJ databases">
        <authorList>
            <person name="Li Z."/>
            <person name="Yang C."/>
        </authorList>
    </citation>
    <scope>NUCLEOTIDE SEQUENCE</scope>
    <source>
        <strain evidence="3">Dzin_1.0</strain>
        <tissue evidence="3">Leaf</tissue>
    </source>
</reference>
<dbReference type="GO" id="GO:0042274">
    <property type="term" value="P:ribosomal small subunit biogenesis"/>
    <property type="evidence" value="ECO:0007669"/>
    <property type="project" value="TreeGrafter"/>
</dbReference>
<dbReference type="EMBL" id="JAGGNH010000003">
    <property type="protein sequence ID" value="KAJ0976791.1"/>
    <property type="molecule type" value="Genomic_DNA"/>
</dbReference>
<dbReference type="GO" id="GO:0019843">
    <property type="term" value="F:rRNA binding"/>
    <property type="evidence" value="ECO:0007669"/>
    <property type="project" value="InterPro"/>
</dbReference>
<dbReference type="PANTHER" id="PTHR11831:SF47">
    <property type="entry name" value="SMALL RIBOSOMAL SUBUNIT PROTEIN US4Y"/>
    <property type="match status" value="1"/>
</dbReference>
<accession>A0A9D5CNN3</accession>
<comment type="similarity">
    <text evidence="1">Belongs to the universal ribosomal protein uS4 family.</text>
</comment>
<evidence type="ECO:0000256" key="1">
    <source>
        <dbReference type="ARBA" id="ARBA00007465"/>
    </source>
</evidence>
<organism evidence="3 4">
    <name type="scientific">Dioscorea zingiberensis</name>
    <dbReference type="NCBI Taxonomy" id="325984"/>
    <lineage>
        <taxon>Eukaryota</taxon>
        <taxon>Viridiplantae</taxon>
        <taxon>Streptophyta</taxon>
        <taxon>Embryophyta</taxon>
        <taxon>Tracheophyta</taxon>
        <taxon>Spermatophyta</taxon>
        <taxon>Magnoliopsida</taxon>
        <taxon>Liliopsida</taxon>
        <taxon>Dioscoreales</taxon>
        <taxon>Dioscoreaceae</taxon>
        <taxon>Dioscorea</taxon>
    </lineage>
</organism>
<dbReference type="GO" id="GO:0022627">
    <property type="term" value="C:cytosolic small ribosomal subunit"/>
    <property type="evidence" value="ECO:0007669"/>
    <property type="project" value="TreeGrafter"/>
</dbReference>
<dbReference type="PANTHER" id="PTHR11831">
    <property type="entry name" value="30S 40S RIBOSOMAL PROTEIN"/>
    <property type="match status" value="1"/>
</dbReference>
<name>A0A9D5CNN3_9LILI</name>
<dbReference type="OrthoDB" id="782319at2759"/>
<keyword evidence="4" id="KW-1185">Reference proteome</keyword>
<sequence length="93" mass="10671">MFHMDCVTSVSFGGSSTQMNRYGLLDETQSKLHYVFALTIENFLEKGLQTLVSKYGMSKSIHHAKIIIRQCHIRSSYELCDLHIDIVLNRSFS</sequence>